<keyword evidence="1" id="KW-0378">Hydrolase</keyword>
<dbReference type="PANTHER" id="PTHR30404:SF0">
    <property type="entry name" value="N-ACETYLMURAMOYL-L-ALANINE AMIDASE AMIC"/>
    <property type="match status" value="1"/>
</dbReference>
<dbReference type="SMART" id="SM00646">
    <property type="entry name" value="Ami_3"/>
    <property type="match status" value="1"/>
</dbReference>
<feature type="region of interest" description="Disordered" evidence="2">
    <location>
        <begin position="177"/>
        <end position="206"/>
    </location>
</feature>
<feature type="domain" description="MurNAc-LAA" evidence="3">
    <location>
        <begin position="64"/>
        <end position="174"/>
    </location>
</feature>
<sequence>MVKIFLDPGHGGNDTGAVGNGLLEKDITLFIALEINRLLQNEYEGVSVQLSRTKDETVSLDERTDRANQWGADVYVAIHVNAGGGTGYEDYIYNRLDDDSATARIRDAIHEEVVKATGFRDRGKKKANFHVLRETAMPAVLTENGFIDREEDAGKLNDTRFLRMVARGHVNGLERALGLRKKPNAPNDPPPSRPDEGGGQAPSGSDLTRVIVDGTQVGAFAEKENVLRQVERYLGKAKYIVLERIGM</sequence>
<dbReference type="RefSeq" id="WP_119877688.1">
    <property type="nucleotide sequence ID" value="NZ_CP025074.1"/>
</dbReference>
<dbReference type="Proteomes" id="UP000265462">
    <property type="component" value="Chromosome"/>
</dbReference>
<reference evidence="4 5" key="1">
    <citation type="submission" date="2018-02" db="EMBL/GenBank/DDBJ databases">
        <title>Complete genome and methylome analysis of Bacillus caldolyticus.</title>
        <authorList>
            <person name="Fomenkov A.I."/>
            <person name="Mersha F."/>
            <person name="Vincze T."/>
            <person name="Roberts R.J."/>
        </authorList>
    </citation>
    <scope>NUCLEOTIDE SEQUENCE [LARGE SCALE GENOMIC DNA]</scope>
    <source>
        <strain evidence="4 5">NEB414</strain>
    </source>
</reference>
<dbReference type="InterPro" id="IPR050695">
    <property type="entry name" value="N-acetylmuramoyl_amidase_3"/>
</dbReference>
<evidence type="ECO:0000259" key="3">
    <source>
        <dbReference type="SMART" id="SM00646"/>
    </source>
</evidence>
<dbReference type="Pfam" id="PF01520">
    <property type="entry name" value="Amidase_3"/>
    <property type="match status" value="1"/>
</dbReference>
<keyword evidence="5" id="KW-1185">Reference proteome</keyword>
<proteinExistence type="predicted"/>
<evidence type="ECO:0000313" key="4">
    <source>
        <dbReference type="EMBL" id="AUI36689.1"/>
    </source>
</evidence>
<gene>
    <name evidence="4" type="ORF">CWI35_09315</name>
</gene>
<protein>
    <submittedName>
        <fullName evidence="4">N-acetylmuramoyl-L-alanine amidase</fullName>
    </submittedName>
</protein>
<organism evidence="4 5">
    <name type="scientific">Bacillus caldolyticus</name>
    <dbReference type="NCBI Taxonomy" id="1394"/>
    <lineage>
        <taxon>Bacteria</taxon>
        <taxon>Bacillati</taxon>
        <taxon>Bacillota</taxon>
        <taxon>Bacilli</taxon>
        <taxon>Bacillales</taxon>
        <taxon>Anoxybacillaceae</taxon>
        <taxon>Geobacillus</taxon>
        <taxon>Geobacillus thermoleovorans group</taxon>
    </lineage>
</organism>
<dbReference type="PANTHER" id="PTHR30404">
    <property type="entry name" value="N-ACETYLMURAMOYL-L-ALANINE AMIDASE"/>
    <property type="match status" value="1"/>
</dbReference>
<dbReference type="CDD" id="cd02696">
    <property type="entry name" value="MurNAc-LAA"/>
    <property type="match status" value="1"/>
</dbReference>
<dbReference type="InterPro" id="IPR002508">
    <property type="entry name" value="MurNAc-LAA_cat"/>
</dbReference>
<dbReference type="Gene3D" id="3.40.630.40">
    <property type="entry name" value="Zn-dependent exopeptidases"/>
    <property type="match status" value="1"/>
</dbReference>
<accession>A0ABM6QMV2</accession>
<evidence type="ECO:0000256" key="2">
    <source>
        <dbReference type="SAM" id="MobiDB-lite"/>
    </source>
</evidence>
<evidence type="ECO:0000313" key="5">
    <source>
        <dbReference type="Proteomes" id="UP000265462"/>
    </source>
</evidence>
<name>A0ABM6QMV2_BACCL</name>
<evidence type="ECO:0000256" key="1">
    <source>
        <dbReference type="ARBA" id="ARBA00022801"/>
    </source>
</evidence>
<dbReference type="SUPFAM" id="SSF53187">
    <property type="entry name" value="Zn-dependent exopeptidases"/>
    <property type="match status" value="1"/>
</dbReference>
<dbReference type="EMBL" id="CP025074">
    <property type="protein sequence ID" value="AUI36689.1"/>
    <property type="molecule type" value="Genomic_DNA"/>
</dbReference>